<feature type="region of interest" description="Disordered" evidence="1">
    <location>
        <begin position="523"/>
        <end position="607"/>
    </location>
</feature>
<evidence type="ECO:0000313" key="3">
    <source>
        <dbReference type="Proteomes" id="UP000249056"/>
    </source>
</evidence>
<dbReference type="OrthoDB" id="1749473at2759"/>
<dbReference type="SUPFAM" id="SSF50729">
    <property type="entry name" value="PH domain-like"/>
    <property type="match status" value="1"/>
</dbReference>
<feature type="compositionally biased region" description="Polar residues" evidence="1">
    <location>
        <begin position="793"/>
        <end position="815"/>
    </location>
</feature>
<feature type="region of interest" description="Disordered" evidence="1">
    <location>
        <begin position="742"/>
        <end position="836"/>
    </location>
</feature>
<proteinExistence type="predicted"/>
<evidence type="ECO:0000313" key="2">
    <source>
        <dbReference type="EMBL" id="RAL61632.1"/>
    </source>
</evidence>
<evidence type="ECO:0000256" key="1">
    <source>
        <dbReference type="SAM" id="MobiDB-lite"/>
    </source>
</evidence>
<feature type="compositionally biased region" description="Polar residues" evidence="1">
    <location>
        <begin position="589"/>
        <end position="598"/>
    </location>
</feature>
<dbReference type="AlphaFoldDB" id="A0A395IMV5"/>
<organism evidence="2 3">
    <name type="scientific">Monilinia fructigena</name>
    <dbReference type="NCBI Taxonomy" id="38457"/>
    <lineage>
        <taxon>Eukaryota</taxon>
        <taxon>Fungi</taxon>
        <taxon>Dikarya</taxon>
        <taxon>Ascomycota</taxon>
        <taxon>Pezizomycotina</taxon>
        <taxon>Leotiomycetes</taxon>
        <taxon>Helotiales</taxon>
        <taxon>Sclerotiniaceae</taxon>
        <taxon>Monilinia</taxon>
    </lineage>
</organism>
<feature type="region of interest" description="Disordered" evidence="1">
    <location>
        <begin position="392"/>
        <end position="414"/>
    </location>
</feature>
<feature type="compositionally biased region" description="Polar residues" evidence="1">
    <location>
        <begin position="120"/>
        <end position="137"/>
    </location>
</feature>
<comment type="caution">
    <text evidence="2">The sequence shown here is derived from an EMBL/GenBank/DDBJ whole genome shotgun (WGS) entry which is preliminary data.</text>
</comment>
<dbReference type="Proteomes" id="UP000249056">
    <property type="component" value="Unassembled WGS sequence"/>
</dbReference>
<feature type="compositionally biased region" description="Low complexity" evidence="1">
    <location>
        <begin position="109"/>
        <end position="119"/>
    </location>
</feature>
<feature type="compositionally biased region" description="Basic and acidic residues" evidence="1">
    <location>
        <begin position="392"/>
        <end position="407"/>
    </location>
</feature>
<name>A0A395IMV5_9HELO</name>
<feature type="region of interest" description="Disordered" evidence="1">
    <location>
        <begin position="104"/>
        <end position="149"/>
    </location>
</feature>
<protein>
    <recommendedName>
        <fullName evidence="4">PH domain-containing protein</fullName>
    </recommendedName>
</protein>
<evidence type="ECO:0008006" key="4">
    <source>
        <dbReference type="Google" id="ProtNLM"/>
    </source>
</evidence>
<feature type="compositionally biased region" description="Polar residues" evidence="1">
    <location>
        <begin position="530"/>
        <end position="549"/>
    </location>
</feature>
<feature type="compositionally biased region" description="Polar residues" evidence="1">
    <location>
        <begin position="475"/>
        <end position="489"/>
    </location>
</feature>
<feature type="compositionally biased region" description="Polar residues" evidence="1">
    <location>
        <begin position="561"/>
        <end position="573"/>
    </location>
</feature>
<accession>A0A395IMV5</accession>
<dbReference type="EMBL" id="QKRW01000029">
    <property type="protein sequence ID" value="RAL61632.1"/>
    <property type="molecule type" value="Genomic_DNA"/>
</dbReference>
<feature type="region of interest" description="Disordered" evidence="1">
    <location>
        <begin position="475"/>
        <end position="507"/>
    </location>
</feature>
<sequence>MSSIIPIASRGEWDGNGSREPLPSSKALSRRVRPPPIDTSALEDGRVPLGGRKVQRKESKSGIRGIFSRNKSEKSAVSTVHEETQPIFTTRIANAAFTKAHESNNKSCTSTTTVRTTKTPSRLNLRSKSVKDSTPTSKPELKTSPKISVFDPPPLFKSYPQSVKHARLAAPTLSADTIIRTSNHNRNNSLGDEIPQKADTGADQGDWTEKIFVLATSGCLLQYSGEGNFDRLPEKIIQLGKESVAFASDVIPGKHWVLQVSQSMNADGVPTSDSRSLLSRIAFRSPDYRRNATSLLLVLDSAEEMDAWIAVLRKEIESLGGKKQTTEIGTVKIDEKPPELKIQPSHRYPIQRRDSDQFSNPFSSLRAPYDRRTSWQQEGQIYERLTVPWTTARERHPSRQKPEEKSTKGVSPAGFVPTWSLNVSQNETQNEVAARPLTGCASVTNSASSYEYSSEGLRDSLNRLSYCSSTQRTRISSAATSPARDSTSAIEDLPQFSLEPTRARPNAAEIVERRRSLQALQELREPMPQPSSSRLQTPQQTLRRSSYGVTSRPMRSPSPETPNFSVPVSSSRRFLTRSPGAERRPSLPALSTTTATQNRSKKIPPAAHSLLRPLFPVLDIKSPRRVSMPANSTETSSHPVLQNESLDVDLRSGSPGILPIRKGTLTRSRRVPNLMALDNALEIRNADLCRDSSIQSARQILPSMRSNGSFKFSKPLSPKMSHDEIFENVRENNWDSLSKLQESPLQTRPLPTLPEIPPKQSSLRRPKSMLVSSQPPLPISEEPSNTPPRKRPSSTIASTTLPPTLKSNAGSNLESGTRGARSGKGISSRRNGAFMYGAPLSPPPNYALPPLPPGYALNRKHGPSFVNSSREIGVRI</sequence>
<feature type="region of interest" description="Disordered" evidence="1">
    <location>
        <begin position="1"/>
        <end position="77"/>
    </location>
</feature>
<gene>
    <name evidence="2" type="ORF">DID88_002701</name>
</gene>
<reference evidence="2 3" key="1">
    <citation type="submission" date="2018-06" db="EMBL/GenBank/DDBJ databases">
        <title>Genome Sequence of the Brown Rot Fungal Pathogen Monilinia fructigena.</title>
        <authorList>
            <person name="Landi L."/>
            <person name="De Miccolis Angelini R.M."/>
            <person name="Pollastro S."/>
            <person name="Abate D."/>
            <person name="Faretra F."/>
            <person name="Romanazzi G."/>
        </authorList>
    </citation>
    <scope>NUCLEOTIDE SEQUENCE [LARGE SCALE GENOMIC DNA]</scope>
    <source>
        <strain evidence="2 3">Mfrg269</strain>
    </source>
</reference>
<keyword evidence="3" id="KW-1185">Reference proteome</keyword>